<dbReference type="PANTHER" id="PTHR30417:SF1">
    <property type="entry name" value="N-ACETYLMURAMOYL-L-ALANINE AMIDASE AMID"/>
    <property type="match status" value="1"/>
</dbReference>
<dbReference type="GO" id="GO:0009254">
    <property type="term" value="P:peptidoglycan turnover"/>
    <property type="evidence" value="ECO:0007669"/>
    <property type="project" value="TreeGrafter"/>
</dbReference>
<dbReference type="SUPFAM" id="SSF55846">
    <property type="entry name" value="N-acetylmuramoyl-L-alanine amidase-like"/>
    <property type="match status" value="1"/>
</dbReference>
<keyword evidence="9" id="KW-1185">Reference proteome</keyword>
<evidence type="ECO:0000256" key="4">
    <source>
        <dbReference type="ARBA" id="ARBA00022801"/>
    </source>
</evidence>
<dbReference type="Pfam" id="PF01471">
    <property type="entry name" value="PG_binding_1"/>
    <property type="match status" value="1"/>
</dbReference>
<reference evidence="8 9" key="1">
    <citation type="submission" date="2019-03" db="EMBL/GenBank/DDBJ databases">
        <title>Genomic Encyclopedia of Type Strains, Phase IV (KMG-IV): sequencing the most valuable type-strain genomes for metagenomic binning, comparative biology and taxonomic classification.</title>
        <authorList>
            <person name="Goeker M."/>
        </authorList>
    </citation>
    <scope>NUCLEOTIDE SEQUENCE [LARGE SCALE GENOMIC DNA]</scope>
    <source>
        <strain evidence="8 9">DSM 22958</strain>
    </source>
</reference>
<dbReference type="PANTHER" id="PTHR30417">
    <property type="entry name" value="N-ACETYLMURAMOYL-L-ALANINE AMIDASE AMID"/>
    <property type="match status" value="1"/>
</dbReference>
<dbReference type="Proteomes" id="UP000294881">
    <property type="component" value="Unassembled WGS sequence"/>
</dbReference>
<dbReference type="Gene3D" id="3.40.80.10">
    <property type="entry name" value="Peptidoglycan recognition protein-like"/>
    <property type="match status" value="1"/>
</dbReference>
<evidence type="ECO:0000256" key="2">
    <source>
        <dbReference type="ARBA" id="ARBA00007553"/>
    </source>
</evidence>
<protein>
    <recommendedName>
        <fullName evidence="3">N-acetylmuramoyl-L-alanine amidase</fullName>
        <ecNumber evidence="3">3.5.1.28</ecNumber>
    </recommendedName>
</protein>
<keyword evidence="5" id="KW-0961">Cell wall biogenesis/degradation</keyword>
<dbReference type="InterPro" id="IPR036505">
    <property type="entry name" value="Amidase/PGRP_sf"/>
</dbReference>
<dbReference type="InterPro" id="IPR036365">
    <property type="entry name" value="PGBD-like_sf"/>
</dbReference>
<name>A0A4R2GYC3_9HYPH</name>
<evidence type="ECO:0000256" key="6">
    <source>
        <dbReference type="SAM" id="MobiDB-lite"/>
    </source>
</evidence>
<dbReference type="InterPro" id="IPR002477">
    <property type="entry name" value="Peptidoglycan-bd-like"/>
</dbReference>
<dbReference type="GO" id="GO:0019867">
    <property type="term" value="C:outer membrane"/>
    <property type="evidence" value="ECO:0007669"/>
    <property type="project" value="TreeGrafter"/>
</dbReference>
<dbReference type="SUPFAM" id="SSF47090">
    <property type="entry name" value="PGBD-like"/>
    <property type="match status" value="1"/>
</dbReference>
<dbReference type="InterPro" id="IPR051206">
    <property type="entry name" value="NAMLAA_amidase_2"/>
</dbReference>
<dbReference type="InterPro" id="IPR036366">
    <property type="entry name" value="PGBDSf"/>
</dbReference>
<keyword evidence="4" id="KW-0378">Hydrolase</keyword>
<dbReference type="AlphaFoldDB" id="A0A4R2GYC3"/>
<organism evidence="8 9">
    <name type="scientific">Camelimonas lactis</name>
    <dbReference type="NCBI Taxonomy" id="659006"/>
    <lineage>
        <taxon>Bacteria</taxon>
        <taxon>Pseudomonadati</taxon>
        <taxon>Pseudomonadota</taxon>
        <taxon>Alphaproteobacteria</taxon>
        <taxon>Hyphomicrobiales</taxon>
        <taxon>Chelatococcaceae</taxon>
        <taxon>Camelimonas</taxon>
    </lineage>
</organism>
<evidence type="ECO:0000256" key="5">
    <source>
        <dbReference type="ARBA" id="ARBA00023316"/>
    </source>
</evidence>
<evidence type="ECO:0000256" key="3">
    <source>
        <dbReference type="ARBA" id="ARBA00011901"/>
    </source>
</evidence>
<dbReference type="EMBL" id="SLWL01000001">
    <property type="protein sequence ID" value="TCO16067.1"/>
    <property type="molecule type" value="Genomic_DNA"/>
</dbReference>
<comment type="similarity">
    <text evidence="2">Belongs to the N-acetylmuramoyl-L-alanine amidase 2 family.</text>
</comment>
<dbReference type="CDD" id="cd06583">
    <property type="entry name" value="PGRP"/>
    <property type="match status" value="1"/>
</dbReference>
<proteinExistence type="inferred from homology"/>
<accession>A0A4R2GYC3</accession>
<comment type="caution">
    <text evidence="8">The sequence shown here is derived from an EMBL/GenBank/DDBJ whole genome shotgun (WGS) entry which is preliminary data.</text>
</comment>
<evidence type="ECO:0000259" key="7">
    <source>
        <dbReference type="SMART" id="SM00644"/>
    </source>
</evidence>
<evidence type="ECO:0000256" key="1">
    <source>
        <dbReference type="ARBA" id="ARBA00001561"/>
    </source>
</evidence>
<dbReference type="GO" id="GO:0008745">
    <property type="term" value="F:N-acetylmuramoyl-L-alanine amidase activity"/>
    <property type="evidence" value="ECO:0007669"/>
    <property type="project" value="UniProtKB-EC"/>
</dbReference>
<evidence type="ECO:0000313" key="9">
    <source>
        <dbReference type="Proteomes" id="UP000294881"/>
    </source>
</evidence>
<dbReference type="EC" id="3.5.1.28" evidence="3"/>
<feature type="domain" description="N-acetylmuramoyl-L-alanine amidase" evidence="7">
    <location>
        <begin position="17"/>
        <end position="154"/>
    </location>
</feature>
<dbReference type="SMART" id="SM00644">
    <property type="entry name" value="Ami_2"/>
    <property type="match status" value="1"/>
</dbReference>
<dbReference type="GO" id="GO:0071555">
    <property type="term" value="P:cell wall organization"/>
    <property type="evidence" value="ECO:0007669"/>
    <property type="project" value="UniProtKB-KW"/>
</dbReference>
<comment type="catalytic activity">
    <reaction evidence="1">
        <text>Hydrolyzes the link between N-acetylmuramoyl residues and L-amino acid residues in certain cell-wall glycopeptides.</text>
        <dbReference type="EC" id="3.5.1.28"/>
    </reaction>
</comment>
<gene>
    <name evidence="8" type="ORF">EV666_101317</name>
</gene>
<dbReference type="InterPro" id="IPR002502">
    <property type="entry name" value="Amidase_domain"/>
</dbReference>
<dbReference type="GO" id="GO:0009253">
    <property type="term" value="P:peptidoglycan catabolic process"/>
    <property type="evidence" value="ECO:0007669"/>
    <property type="project" value="InterPro"/>
</dbReference>
<sequence length="256" mass="27472">MSRLEPDSPVAARVFPSPNHGERAGGQAPRLLVLHYTGMPDAGEALQRLCNPVSEVSAHYFVFENGHVVQMVPEARRAWHAGASFWNGETDVNSASIGIEIANAGHPGGLPPYPDAQIAAVTRLAQDIIQRWAIRPENVLAHSDVAPLRKEDPGELFPWERLAQAGVGHWVRPAPISGGRFLSPGESGPPVEALQAMLALYGYGVDMSGNYDAGVEAAVRAFQRHFRPELVDGVADASTITTLRDLLASRQGPLVA</sequence>
<dbReference type="OrthoDB" id="9794842at2"/>
<dbReference type="Pfam" id="PF01510">
    <property type="entry name" value="Amidase_2"/>
    <property type="match status" value="1"/>
</dbReference>
<feature type="region of interest" description="Disordered" evidence="6">
    <location>
        <begin position="1"/>
        <end position="24"/>
    </location>
</feature>
<dbReference type="RefSeq" id="WP_132001969.1">
    <property type="nucleotide sequence ID" value="NZ_JBHUNN010000002.1"/>
</dbReference>
<evidence type="ECO:0000313" key="8">
    <source>
        <dbReference type="EMBL" id="TCO16067.1"/>
    </source>
</evidence>
<dbReference type="Gene3D" id="1.10.101.10">
    <property type="entry name" value="PGBD-like superfamily/PGBD"/>
    <property type="match status" value="1"/>
</dbReference>